<reference evidence="1" key="1">
    <citation type="submission" date="2024-09" db="EMBL/GenBank/DDBJ databases">
        <title>Black Yeasts Isolated from many extreme environments.</title>
        <authorList>
            <person name="Coleine C."/>
            <person name="Stajich J.E."/>
            <person name="Selbmann L."/>
        </authorList>
    </citation>
    <scope>NUCLEOTIDE SEQUENCE</scope>
    <source>
        <strain evidence="1">CCFEE 5737</strain>
    </source>
</reference>
<protein>
    <submittedName>
        <fullName evidence="1">Uncharacterized protein</fullName>
    </submittedName>
</protein>
<proteinExistence type="predicted"/>
<evidence type="ECO:0000313" key="2">
    <source>
        <dbReference type="Proteomes" id="UP001186974"/>
    </source>
</evidence>
<dbReference type="EMBL" id="JAWDJW010007599">
    <property type="protein sequence ID" value="KAK3061837.1"/>
    <property type="molecule type" value="Genomic_DNA"/>
</dbReference>
<organism evidence="1 2">
    <name type="scientific">Coniosporium uncinatum</name>
    <dbReference type="NCBI Taxonomy" id="93489"/>
    <lineage>
        <taxon>Eukaryota</taxon>
        <taxon>Fungi</taxon>
        <taxon>Dikarya</taxon>
        <taxon>Ascomycota</taxon>
        <taxon>Pezizomycotina</taxon>
        <taxon>Dothideomycetes</taxon>
        <taxon>Dothideomycetes incertae sedis</taxon>
        <taxon>Coniosporium</taxon>
    </lineage>
</organism>
<evidence type="ECO:0000313" key="1">
    <source>
        <dbReference type="EMBL" id="KAK3061837.1"/>
    </source>
</evidence>
<comment type="caution">
    <text evidence="1">The sequence shown here is derived from an EMBL/GenBank/DDBJ whole genome shotgun (WGS) entry which is preliminary data.</text>
</comment>
<gene>
    <name evidence="1" type="ORF">LTS18_005338</name>
</gene>
<accession>A0ACC3D4S7</accession>
<name>A0ACC3D4S7_9PEZI</name>
<keyword evidence="2" id="KW-1185">Reference proteome</keyword>
<sequence>MSPAFSTAPSLTSVKLDSQAGTPPSLTHSPTTSDRGRESTAESTPIATPITSVATLHRSKKEPDLYFSWHRKQAHDSQSTGDLVEEDILFPDTSDSTFPLFPDSPPDVGRPRVMASAVSPIDITSPPRYNSQSPRNQTSNLTNALQGAGPYDVPGSGIDIGGTRMGNDGRLSVTGRNGSVSNGFGSYYGTGARPIAMRERSRRESNTAGSFMNKMSWGGTSVGSFIRDE</sequence>
<dbReference type="Proteomes" id="UP001186974">
    <property type="component" value="Unassembled WGS sequence"/>
</dbReference>